<keyword evidence="5" id="KW-1133">Transmembrane helix</keyword>
<dbReference type="PANTHER" id="PTHR32303:SF4">
    <property type="entry name" value="QUINOPROTEIN GLUCOSE DEHYDROGENASE"/>
    <property type="match status" value="1"/>
</dbReference>
<evidence type="ECO:0000256" key="2">
    <source>
        <dbReference type="ARBA" id="ARBA00008156"/>
    </source>
</evidence>
<keyword evidence="3 7" id="KW-0560">Oxidoreductase</keyword>
<dbReference type="InterPro" id="IPR017511">
    <property type="entry name" value="PQQ_mDH"/>
</dbReference>
<dbReference type="EMBL" id="JBDIME010000062">
    <property type="protein sequence ID" value="MEN2793656.1"/>
    <property type="molecule type" value="Genomic_DNA"/>
</dbReference>
<evidence type="ECO:0000313" key="7">
    <source>
        <dbReference type="EMBL" id="MEN2793656.1"/>
    </source>
</evidence>
<dbReference type="Pfam" id="PF01011">
    <property type="entry name" value="PQQ"/>
    <property type="match status" value="1"/>
</dbReference>
<keyword evidence="8" id="KW-1185">Reference proteome</keyword>
<proteinExistence type="inferred from homology"/>
<evidence type="ECO:0000256" key="3">
    <source>
        <dbReference type="ARBA" id="ARBA00023002"/>
    </source>
</evidence>
<sequence length="816" mass="87053">MAEVTEVRSTEEPPSPRPGGLFSKPYLFATLLVLIGLTLCWGGARLLTLGGSPYYILAGLLTVASGVLVGLGRRLGGLLFGVLLIGSVAWAIGEVGFDAWALAARLMAPMVLGLWFLFPWTARRLGPPSARPASVRAAIACVVLVAAVGFGAIVHYALVPDRADPMYQAGQEDHPASGGPVAAAGSQSTDWQTWGGDAAGTRFSALSQITPANAGKLAVAWTFHFGKAPDDAPQSLEGTPLKIGDTLYACSDYNDVVALNAETGQQRWRFRAHTDNRNATYAHCRGVAYYRVPEAQGVCAERIYTNTIDARLLAIDAASGKPCAGFGVNGVVDLKIGQPKAPPGYYYITSAPTISRGRIVLGGWVSDGMYWGEPSGVIRAFDANTGALSWAFDLGHPDRRQLPPSGQTYTSATPNSWAPMSADDQLGLVYAPLGGATPDNTALRRRPFDEAYSSSVVALDVETGQPRWKFQTVHHDLWDYDAASQPTLVDLPTSTGLRKALIQPTKRGEIFVLDRATGKPIYPVTEHRVPQDGLAPHEWAAPTQPFSDALPSFRGKNISERDMWGVTPLDQMWCRIAFRQARYEGPLTLPGLTPSIQFPGFLGGMNWGGVSIDRDHNVMIVNSNYVANYVQLIPRGQADRLGVRPVGMGGQPTPEGRMILPQFGLPVAARSLPFLSPLFAPCQAPPWGRISAVDLASGKLLWSHPIGTARDSGPLGLPSLLPFKIGTPNLGGSVTTRGGVTFIAATQDKYLRAIDTKTGSVLWRGRLAQAGQSTPMTYLSRASGRQFVVTASGGHALLGTKPGDAIVAFAIPKGQN</sequence>
<feature type="transmembrane region" description="Helical" evidence="5">
    <location>
        <begin position="53"/>
        <end position="71"/>
    </location>
</feature>
<dbReference type="SUPFAM" id="SSF50998">
    <property type="entry name" value="Quinoprotein alcohol dehydrogenase-like"/>
    <property type="match status" value="1"/>
</dbReference>
<feature type="domain" description="Pyrrolo-quinoline quinone repeat" evidence="6">
    <location>
        <begin position="191"/>
        <end position="788"/>
    </location>
</feature>
<evidence type="ECO:0000313" key="8">
    <source>
        <dbReference type="Proteomes" id="UP001419910"/>
    </source>
</evidence>
<dbReference type="PANTHER" id="PTHR32303">
    <property type="entry name" value="QUINOPROTEIN ALCOHOL DEHYDROGENASE (CYTOCHROME C)"/>
    <property type="match status" value="1"/>
</dbReference>
<dbReference type="RefSeq" id="WP_343890440.1">
    <property type="nucleotide sequence ID" value="NZ_BAAAEH010000034.1"/>
</dbReference>
<evidence type="ECO:0000259" key="6">
    <source>
        <dbReference type="Pfam" id="PF01011"/>
    </source>
</evidence>
<comment type="similarity">
    <text evidence="2">Belongs to the bacterial PQQ dehydrogenase family.</text>
</comment>
<feature type="transmembrane region" description="Helical" evidence="5">
    <location>
        <begin position="26"/>
        <end position="47"/>
    </location>
</feature>
<dbReference type="EC" id="1.1.-.-" evidence="7"/>
<dbReference type="InterPro" id="IPR018391">
    <property type="entry name" value="PQQ_b-propeller_rpt"/>
</dbReference>
<evidence type="ECO:0000256" key="5">
    <source>
        <dbReference type="SAM" id="Phobius"/>
    </source>
</evidence>
<dbReference type="CDD" id="cd10280">
    <property type="entry name" value="PQQ_mGDH"/>
    <property type="match status" value="1"/>
</dbReference>
<feature type="transmembrane region" description="Helical" evidence="5">
    <location>
        <begin position="99"/>
        <end position="118"/>
    </location>
</feature>
<dbReference type="Proteomes" id="UP001419910">
    <property type="component" value="Unassembled WGS sequence"/>
</dbReference>
<reference evidence="7 8" key="1">
    <citation type="submission" date="2024-05" db="EMBL/GenBank/DDBJ databases">
        <authorList>
            <person name="Liu Q."/>
            <person name="Xin Y.-H."/>
        </authorList>
    </citation>
    <scope>NUCLEOTIDE SEQUENCE [LARGE SCALE GENOMIC DNA]</scope>
    <source>
        <strain evidence="7 8">CGMCC 1.10181</strain>
    </source>
</reference>
<dbReference type="SMART" id="SM00564">
    <property type="entry name" value="PQQ"/>
    <property type="match status" value="5"/>
</dbReference>
<dbReference type="InterPro" id="IPR011047">
    <property type="entry name" value="Quinoprotein_ADH-like_sf"/>
</dbReference>
<accession>A0ABU9YCY1</accession>
<dbReference type="Gene3D" id="2.140.10.10">
    <property type="entry name" value="Quinoprotein alcohol dehydrogenase-like superfamily"/>
    <property type="match status" value="2"/>
</dbReference>
<dbReference type="NCBIfam" id="TIGR03074">
    <property type="entry name" value="PQQ_membr_DH"/>
    <property type="match status" value="1"/>
</dbReference>
<name>A0ABU9YCY1_9SPHN</name>
<dbReference type="InterPro" id="IPR002372">
    <property type="entry name" value="PQQ_rpt_dom"/>
</dbReference>
<feature type="region of interest" description="Disordered" evidence="4">
    <location>
        <begin position="168"/>
        <end position="187"/>
    </location>
</feature>
<comment type="cofactor">
    <cofactor evidence="1">
        <name>pyrroloquinoline quinone</name>
        <dbReference type="ChEBI" id="CHEBI:58442"/>
    </cofactor>
</comment>
<feature type="compositionally biased region" description="Low complexity" evidence="4">
    <location>
        <begin position="176"/>
        <end position="186"/>
    </location>
</feature>
<dbReference type="GO" id="GO:0016491">
    <property type="term" value="F:oxidoreductase activity"/>
    <property type="evidence" value="ECO:0007669"/>
    <property type="project" value="UniProtKB-KW"/>
</dbReference>
<protein>
    <submittedName>
        <fullName evidence="7">Membrane-bound PQQ-dependent dehydrogenase, glucose/quinate/shikimate family</fullName>
        <ecNumber evidence="7">1.1.-.-</ecNumber>
    </submittedName>
</protein>
<evidence type="ECO:0000256" key="1">
    <source>
        <dbReference type="ARBA" id="ARBA00001931"/>
    </source>
</evidence>
<organism evidence="7 8">
    <name type="scientific">Sphingomonas oligophenolica</name>
    <dbReference type="NCBI Taxonomy" id="301154"/>
    <lineage>
        <taxon>Bacteria</taxon>
        <taxon>Pseudomonadati</taxon>
        <taxon>Pseudomonadota</taxon>
        <taxon>Alphaproteobacteria</taxon>
        <taxon>Sphingomonadales</taxon>
        <taxon>Sphingomonadaceae</taxon>
        <taxon>Sphingomonas</taxon>
    </lineage>
</organism>
<gene>
    <name evidence="7" type="ORF">ABC974_28855</name>
</gene>
<keyword evidence="5" id="KW-0812">Transmembrane</keyword>
<comment type="caution">
    <text evidence="7">The sequence shown here is derived from an EMBL/GenBank/DDBJ whole genome shotgun (WGS) entry which is preliminary data.</text>
</comment>
<keyword evidence="5" id="KW-0472">Membrane</keyword>
<feature type="transmembrane region" description="Helical" evidence="5">
    <location>
        <begin position="76"/>
        <end position="93"/>
    </location>
</feature>
<evidence type="ECO:0000256" key="4">
    <source>
        <dbReference type="SAM" id="MobiDB-lite"/>
    </source>
</evidence>
<feature type="transmembrane region" description="Helical" evidence="5">
    <location>
        <begin position="138"/>
        <end position="158"/>
    </location>
</feature>